<protein>
    <submittedName>
        <fullName evidence="3">Uncharacterized protein</fullName>
    </submittedName>
</protein>
<accession>A0A158CF37</accession>
<dbReference type="STRING" id="1777141.AWB80_05125"/>
<keyword evidence="2" id="KW-1133">Transmembrane helix</keyword>
<evidence type="ECO:0000313" key="3">
    <source>
        <dbReference type="EMBL" id="SAK80902.1"/>
    </source>
</evidence>
<proteinExistence type="predicted"/>
<reference evidence="3" key="1">
    <citation type="submission" date="2016-01" db="EMBL/GenBank/DDBJ databases">
        <authorList>
            <person name="Peeters C."/>
        </authorList>
    </citation>
    <scope>NUCLEOTIDE SEQUENCE [LARGE SCALE GENOMIC DNA]</scope>
    <source>
        <strain evidence="3">LMG 29323</strain>
    </source>
</reference>
<comment type="caution">
    <text evidence="3">The sequence shown here is derived from an EMBL/GenBank/DDBJ whole genome shotgun (WGS) entry which is preliminary data.</text>
</comment>
<name>A0A158CF37_9BURK</name>
<dbReference type="EMBL" id="FCOE02000020">
    <property type="protein sequence ID" value="SAK80902.1"/>
    <property type="molecule type" value="Genomic_DNA"/>
</dbReference>
<organism evidence="3 4">
    <name type="scientific">Caballeronia pedi</name>
    <dbReference type="NCBI Taxonomy" id="1777141"/>
    <lineage>
        <taxon>Bacteria</taxon>
        <taxon>Pseudomonadati</taxon>
        <taxon>Pseudomonadota</taxon>
        <taxon>Betaproteobacteria</taxon>
        <taxon>Burkholderiales</taxon>
        <taxon>Burkholderiaceae</taxon>
        <taxon>Caballeronia</taxon>
    </lineage>
</organism>
<dbReference type="Proteomes" id="UP000054911">
    <property type="component" value="Unassembled WGS sequence"/>
</dbReference>
<sequence length="298" mass="31531">MDQRGGGSPLYSVICPRCETLSSVDEPACPFCGADRHGAVLTKGAETAVRAVEAARGVTRHFRDFGEKRRAERIRRPREYEARLPAPESGGAAVLDTQRVSNSVLATVVMGAVVIGACFLVRAYFEQHTSTLRANALPVAVVGAVRPAPPKVEAAADKLVESRPVAVAAQAPVVSASPLIAVAASSKDSVTEKVVPARSVEKKKAPAVRAQRTQKVAAKPAAVCSHKSDRTCAKNTQRVAAAKVEPKQKQASKQPLRRTEVARAKPATKEIQKVAAIPAPTKPAMVSDGSWKPSTKKN</sequence>
<gene>
    <name evidence="3" type="ORF">AWB80_05125</name>
</gene>
<dbReference type="AlphaFoldDB" id="A0A158CF37"/>
<keyword evidence="2" id="KW-0472">Membrane</keyword>
<feature type="compositionally biased region" description="Basic and acidic residues" evidence="1">
    <location>
        <begin position="257"/>
        <end position="272"/>
    </location>
</feature>
<keyword evidence="4" id="KW-1185">Reference proteome</keyword>
<feature type="transmembrane region" description="Helical" evidence="2">
    <location>
        <begin position="104"/>
        <end position="125"/>
    </location>
</feature>
<evidence type="ECO:0000256" key="2">
    <source>
        <dbReference type="SAM" id="Phobius"/>
    </source>
</evidence>
<feature type="region of interest" description="Disordered" evidence="1">
    <location>
        <begin position="241"/>
        <end position="298"/>
    </location>
</feature>
<evidence type="ECO:0000313" key="4">
    <source>
        <dbReference type="Proteomes" id="UP000054911"/>
    </source>
</evidence>
<evidence type="ECO:0000256" key="1">
    <source>
        <dbReference type="SAM" id="MobiDB-lite"/>
    </source>
</evidence>
<keyword evidence="2" id="KW-0812">Transmembrane</keyword>